<dbReference type="OrthoDB" id="2863790at2"/>
<dbReference type="EMBL" id="MZMV01000001">
    <property type="protein sequence ID" value="OWV13753.1"/>
    <property type="molecule type" value="Genomic_DNA"/>
</dbReference>
<accession>A0A246RU26</accession>
<comment type="caution">
    <text evidence="1">The sequence shown here is derived from an EMBL/GenBank/DDBJ whole genome shotgun (WGS) entry which is preliminary data.</text>
</comment>
<dbReference type="InterPro" id="IPR021224">
    <property type="entry name" value="DUF2690"/>
</dbReference>
<proteinExistence type="predicted"/>
<keyword evidence="2" id="KW-1185">Reference proteome</keyword>
<sequence>MRREFARAIDLLRRLSIRNVIMARTSIDRPVPRLDQPRSSPMKRSFVVLVTAALFAVTAFLLPSTSASAGPGSGSAVSGIGIQAGCYGDYCSGKDPEAMGCSADAYTVTSAWTGSYTVELRWSPSCKTNWARIGAGYGGSLWVVQTTGYKQSSSGSNGSFRWTAMIYSPSLLCRGEAGSTYTSWA</sequence>
<name>A0A246RU26_9ACTN</name>
<dbReference type="Proteomes" id="UP000197174">
    <property type="component" value="Unassembled WGS sequence"/>
</dbReference>
<dbReference type="AlphaFoldDB" id="A0A246RU26"/>
<gene>
    <name evidence="1" type="ORF">B5D80_01110</name>
</gene>
<reference evidence="1 2" key="1">
    <citation type="submission" date="2017-03" db="EMBL/GenBank/DDBJ databases">
        <title>Whole genome sequence of Micromonospora wenchangensis, isolated from mangrove soil.</title>
        <authorList>
            <person name="Yang H."/>
        </authorList>
    </citation>
    <scope>NUCLEOTIDE SEQUENCE [LARGE SCALE GENOMIC DNA]</scope>
    <source>
        <strain evidence="1 2">CCTCC AA 2012002</strain>
    </source>
</reference>
<protein>
    <recommendedName>
        <fullName evidence="3">DUF2690 domain-containing protein</fullName>
    </recommendedName>
</protein>
<evidence type="ECO:0000313" key="2">
    <source>
        <dbReference type="Proteomes" id="UP000197174"/>
    </source>
</evidence>
<evidence type="ECO:0000313" key="1">
    <source>
        <dbReference type="EMBL" id="OWV13753.1"/>
    </source>
</evidence>
<dbReference type="Pfam" id="PF10901">
    <property type="entry name" value="DUF2690"/>
    <property type="match status" value="1"/>
</dbReference>
<organism evidence="1 2">
    <name type="scientific">Micromonospora wenchangensis</name>
    <dbReference type="NCBI Taxonomy" id="1185415"/>
    <lineage>
        <taxon>Bacteria</taxon>
        <taxon>Bacillati</taxon>
        <taxon>Actinomycetota</taxon>
        <taxon>Actinomycetes</taxon>
        <taxon>Micromonosporales</taxon>
        <taxon>Micromonosporaceae</taxon>
        <taxon>Micromonospora</taxon>
    </lineage>
</organism>
<evidence type="ECO:0008006" key="3">
    <source>
        <dbReference type="Google" id="ProtNLM"/>
    </source>
</evidence>